<feature type="transmembrane region" description="Helical" evidence="2">
    <location>
        <begin position="79"/>
        <end position="97"/>
    </location>
</feature>
<protein>
    <submittedName>
        <fullName evidence="3">GAP family protein</fullName>
    </submittedName>
</protein>
<evidence type="ECO:0000256" key="2">
    <source>
        <dbReference type="SAM" id="Phobius"/>
    </source>
</evidence>
<dbReference type="KEGG" id="aarc:G127AT_09835"/>
<dbReference type="EMBL" id="CP071696">
    <property type="protein sequence ID" value="QTX03640.1"/>
    <property type="molecule type" value="Genomic_DNA"/>
</dbReference>
<dbReference type="RefSeq" id="WP_210896432.1">
    <property type="nucleotide sequence ID" value="NZ_CP071696.1"/>
</dbReference>
<evidence type="ECO:0000256" key="1">
    <source>
        <dbReference type="SAM" id="MobiDB-lite"/>
    </source>
</evidence>
<feature type="transmembrane region" description="Helical" evidence="2">
    <location>
        <begin position="241"/>
        <end position="262"/>
    </location>
</feature>
<proteinExistence type="predicted"/>
<keyword evidence="2" id="KW-0812">Transmembrane</keyword>
<reference evidence="3" key="1">
    <citation type="submission" date="2021-03" db="EMBL/GenBank/DDBJ databases">
        <title>Agromyces archimandritus sp. nov., isolated from the cockroach Archimandrita tessellata.</title>
        <authorList>
            <person name="Guzman J."/>
            <person name="Ortuzar M."/>
            <person name="Poehlein A."/>
            <person name="Daniel R."/>
            <person name="Trujillo M."/>
            <person name="Vilcinskas A."/>
        </authorList>
    </citation>
    <scope>NUCLEOTIDE SEQUENCE</scope>
    <source>
        <strain evidence="3">G127AT</strain>
    </source>
</reference>
<evidence type="ECO:0000313" key="4">
    <source>
        <dbReference type="Proteomes" id="UP000671914"/>
    </source>
</evidence>
<feature type="compositionally biased region" description="Basic and acidic residues" evidence="1">
    <location>
        <begin position="134"/>
        <end position="164"/>
    </location>
</feature>
<gene>
    <name evidence="3" type="ORF">G127AT_09835</name>
</gene>
<feature type="transmembrane region" description="Helical" evidence="2">
    <location>
        <begin position="44"/>
        <end position="67"/>
    </location>
</feature>
<name>A0A975FKB9_9MICO</name>
<feature type="region of interest" description="Disordered" evidence="1">
    <location>
        <begin position="107"/>
        <end position="185"/>
    </location>
</feature>
<keyword evidence="4" id="KW-1185">Reference proteome</keyword>
<feature type="transmembrane region" description="Helical" evidence="2">
    <location>
        <begin position="6"/>
        <end position="32"/>
    </location>
</feature>
<dbReference type="InterPro" id="IPR021315">
    <property type="entry name" value="Gap/Sap"/>
</dbReference>
<feature type="transmembrane region" description="Helical" evidence="2">
    <location>
        <begin position="198"/>
        <end position="221"/>
    </location>
</feature>
<keyword evidence="2" id="KW-0472">Membrane</keyword>
<organism evidence="3 4">
    <name type="scientific">Agromyces archimandritae</name>
    <dbReference type="NCBI Taxonomy" id="2781962"/>
    <lineage>
        <taxon>Bacteria</taxon>
        <taxon>Bacillati</taxon>
        <taxon>Actinomycetota</taxon>
        <taxon>Actinomycetes</taxon>
        <taxon>Micrococcales</taxon>
        <taxon>Microbacteriaceae</taxon>
        <taxon>Agromyces</taxon>
    </lineage>
</organism>
<sequence length="314" mass="32301">MAPELLATLGVLALVDSLSIGTLLIPVFFLIAPGRVRAVRMLGYLGTIAVFYFLLGLALAGGAGVLLTDAAAVFELPGVRVAQLVIGAGLLVWSFFIGGKKQETLPRADAASAPPTAVPEPVERAQAGPWGPRVDAEWMPRVDAGPRPDSAAHGEAGRAGERRGASVHRHPHPANGGAPANGGGRLARWRDRAMGDGPASTVVVLALAAGLIEAATMLPYLGAVGIITASGADAATAALVLAGYCAVMIAPALVLLALRIVARPLVEPALRRLADWLQRNAAENTAWIVGIAGFLIARDAWVALGLEVLGIRFG</sequence>
<keyword evidence="2" id="KW-1133">Transmembrane helix</keyword>
<evidence type="ECO:0000313" key="3">
    <source>
        <dbReference type="EMBL" id="QTX03640.1"/>
    </source>
</evidence>
<dbReference type="AlphaFoldDB" id="A0A975FKB9"/>
<accession>A0A975FKB9</accession>
<dbReference type="Proteomes" id="UP000671914">
    <property type="component" value="Chromosome"/>
</dbReference>
<dbReference type="Pfam" id="PF11139">
    <property type="entry name" value="SfLAP"/>
    <property type="match status" value="1"/>
</dbReference>